<accession>A0A9P4HT95</accession>
<dbReference type="Proteomes" id="UP000799776">
    <property type="component" value="Unassembled WGS sequence"/>
</dbReference>
<evidence type="ECO:0000256" key="1">
    <source>
        <dbReference type="SAM" id="MobiDB-lite"/>
    </source>
</evidence>
<comment type="caution">
    <text evidence="2">The sequence shown here is derived from an EMBL/GenBank/DDBJ whole genome shotgun (WGS) entry which is preliminary data.</text>
</comment>
<reference evidence="2" key="1">
    <citation type="journal article" date="2020" name="Stud. Mycol.">
        <title>101 Dothideomycetes genomes: a test case for predicting lifestyles and emergence of pathogens.</title>
        <authorList>
            <person name="Haridas S."/>
            <person name="Albert R."/>
            <person name="Binder M."/>
            <person name="Bloem J."/>
            <person name="Labutti K."/>
            <person name="Salamov A."/>
            <person name="Andreopoulos B."/>
            <person name="Baker S."/>
            <person name="Barry K."/>
            <person name="Bills G."/>
            <person name="Bluhm B."/>
            <person name="Cannon C."/>
            <person name="Castanera R."/>
            <person name="Culley D."/>
            <person name="Daum C."/>
            <person name="Ezra D."/>
            <person name="Gonzalez J."/>
            <person name="Henrissat B."/>
            <person name="Kuo A."/>
            <person name="Liang C."/>
            <person name="Lipzen A."/>
            <person name="Lutzoni F."/>
            <person name="Magnuson J."/>
            <person name="Mondo S."/>
            <person name="Nolan M."/>
            <person name="Ohm R."/>
            <person name="Pangilinan J."/>
            <person name="Park H.-J."/>
            <person name="Ramirez L."/>
            <person name="Alfaro M."/>
            <person name="Sun H."/>
            <person name="Tritt A."/>
            <person name="Yoshinaga Y."/>
            <person name="Zwiers L.-H."/>
            <person name="Turgeon B."/>
            <person name="Goodwin S."/>
            <person name="Spatafora J."/>
            <person name="Crous P."/>
            <person name="Grigoriev I."/>
        </authorList>
    </citation>
    <scope>NUCLEOTIDE SEQUENCE</scope>
    <source>
        <strain evidence="2">CBS 121410</strain>
    </source>
</reference>
<dbReference type="GO" id="GO:0005759">
    <property type="term" value="C:mitochondrial matrix"/>
    <property type="evidence" value="ECO:0007669"/>
    <property type="project" value="InterPro"/>
</dbReference>
<keyword evidence="3" id="KW-1185">Reference proteome</keyword>
<evidence type="ECO:0000313" key="2">
    <source>
        <dbReference type="EMBL" id="KAF2086328.1"/>
    </source>
</evidence>
<name>A0A9P4HT95_9PEZI</name>
<dbReference type="InterPro" id="IPR003428">
    <property type="entry name" value="MAM33"/>
</dbReference>
<dbReference type="PANTHER" id="PTHR10826">
    <property type="entry name" value="COMPLEMENT COMPONENT 1"/>
    <property type="match status" value="1"/>
</dbReference>
<dbReference type="EMBL" id="ML978725">
    <property type="protein sequence ID" value="KAF2086328.1"/>
    <property type="molecule type" value="Genomic_DNA"/>
</dbReference>
<dbReference type="PANTHER" id="PTHR10826:SF1">
    <property type="entry name" value="COMPLEMENT COMPONENT 1 Q SUBCOMPONENT-BINDING PROTEIN, MITOCHONDRIAL"/>
    <property type="match status" value="1"/>
</dbReference>
<dbReference type="AlphaFoldDB" id="A0A9P4HT95"/>
<proteinExistence type="predicted"/>
<feature type="compositionally biased region" description="Basic and acidic residues" evidence="1">
    <location>
        <begin position="174"/>
        <end position="185"/>
    </location>
</feature>
<protein>
    <submittedName>
        <fullName evidence="2">Mitochondrial glyco protein</fullName>
    </submittedName>
</protein>
<dbReference type="GO" id="GO:0042256">
    <property type="term" value="P:cytosolic ribosome assembly"/>
    <property type="evidence" value="ECO:0007669"/>
    <property type="project" value="TreeGrafter"/>
</dbReference>
<dbReference type="Gene3D" id="3.10.280.10">
    <property type="entry name" value="Mitochondrial glycoprotein"/>
    <property type="match status" value="1"/>
</dbReference>
<feature type="compositionally biased region" description="Polar residues" evidence="1">
    <location>
        <begin position="148"/>
        <end position="159"/>
    </location>
</feature>
<dbReference type="OrthoDB" id="278212at2759"/>
<dbReference type="InterPro" id="IPR036561">
    <property type="entry name" value="MAM33_sf"/>
</dbReference>
<feature type="compositionally biased region" description="Acidic residues" evidence="1">
    <location>
        <begin position="186"/>
        <end position="200"/>
    </location>
</feature>
<feature type="region of interest" description="Disordered" evidence="1">
    <location>
        <begin position="145"/>
        <end position="201"/>
    </location>
</feature>
<gene>
    <name evidence="2" type="ORF">K490DRAFT_57965</name>
</gene>
<evidence type="ECO:0000313" key="3">
    <source>
        <dbReference type="Proteomes" id="UP000799776"/>
    </source>
</evidence>
<sequence>MFALRTLARSAPRLSIASATRTARPLSSAVRASKFQPVLCQASAFHTTRIVRSDEELVAKLEKELREEKVDFFDQPHEFSTSVRDFLDNSDFKIDDQPGKEEVTLTKTANGETIKVVFTTADFTDNMEEGMEEDDDAMLDEDEDASSIMGNQGGANTKGSVARGRTSDGNIRVAPEDKVSPADRPELEDDAENDQYDEEDHAQAFPARAFITITKDGDKGALVIEAVAQDSQFSISNVNYIPTKDLVDPSSAEADWKRRNLYLGPPFGNLDEDLQILLEDYLNARGVNTQMALFIPDYVDFKEQREYVQWLENVKNFVAK</sequence>
<organism evidence="2 3">
    <name type="scientific">Saccharata proteae CBS 121410</name>
    <dbReference type="NCBI Taxonomy" id="1314787"/>
    <lineage>
        <taxon>Eukaryota</taxon>
        <taxon>Fungi</taxon>
        <taxon>Dikarya</taxon>
        <taxon>Ascomycota</taxon>
        <taxon>Pezizomycotina</taxon>
        <taxon>Dothideomycetes</taxon>
        <taxon>Dothideomycetes incertae sedis</taxon>
        <taxon>Botryosphaeriales</taxon>
        <taxon>Saccharataceae</taxon>
        <taxon>Saccharata</taxon>
    </lineage>
</organism>
<dbReference type="Pfam" id="PF02330">
    <property type="entry name" value="MAM33"/>
    <property type="match status" value="1"/>
</dbReference>
<dbReference type="SUPFAM" id="SSF54529">
    <property type="entry name" value="Mitochondrial glycoprotein MAM33-like"/>
    <property type="match status" value="1"/>
</dbReference>